<dbReference type="EMBL" id="KB706482">
    <property type="protein sequence ID" value="EMR67239.1"/>
    <property type="molecule type" value="Genomic_DNA"/>
</dbReference>
<dbReference type="HOGENOM" id="CLU_002865_6_3_1"/>
<keyword evidence="5" id="KW-1185">Reference proteome</keyword>
<evidence type="ECO:0000256" key="1">
    <source>
        <dbReference type="ARBA" id="ARBA00010790"/>
    </source>
</evidence>
<evidence type="ECO:0000259" key="3">
    <source>
        <dbReference type="PROSITE" id="PS00624"/>
    </source>
</evidence>
<organism evidence="4 5">
    <name type="scientific">Eutypa lata (strain UCR-EL1)</name>
    <name type="common">Grapevine dieback disease fungus</name>
    <name type="synonym">Eutypa armeniacae</name>
    <dbReference type="NCBI Taxonomy" id="1287681"/>
    <lineage>
        <taxon>Eukaryota</taxon>
        <taxon>Fungi</taxon>
        <taxon>Dikarya</taxon>
        <taxon>Ascomycota</taxon>
        <taxon>Pezizomycotina</taxon>
        <taxon>Sordariomycetes</taxon>
        <taxon>Xylariomycetidae</taxon>
        <taxon>Xylariales</taxon>
        <taxon>Diatrypaceae</taxon>
        <taxon>Eutypa</taxon>
    </lineage>
</organism>
<dbReference type="STRING" id="1287681.M7SLI2"/>
<dbReference type="InterPro" id="IPR036188">
    <property type="entry name" value="FAD/NAD-bd_sf"/>
</dbReference>
<dbReference type="Pfam" id="PF05199">
    <property type="entry name" value="GMC_oxred_C"/>
    <property type="match status" value="1"/>
</dbReference>
<dbReference type="GO" id="GO:0050660">
    <property type="term" value="F:flavin adenine dinucleotide binding"/>
    <property type="evidence" value="ECO:0007669"/>
    <property type="project" value="InterPro"/>
</dbReference>
<sequence>MLDAFRATTHWQDAPSAQYVQPLNTSAFGDGPLEVTRQREQLTFDQPFANKMASTFELPNIDFVSGGGIGVTQSVESIRASNETRSYAYNTFGYLANNRPNFELHHDAWVSKIGFTGTTADNVTYNDTTTGTIHTLQAGEIVVTAGTINSPQLLMLSGVGPAQQLEQLGIDVVKDIADVGQNLMDHHYAVVQYEAAQDVDSYWQLTENTTRAAIEDERYASNGDGLLGTIVGDVLGAYRLPDDVFEGTGDFQTNLPADRPHVAYYQFAGPFLDNSPNVSIISAFAAAVQPESSGNVSLASASYLDAPLINSNYWGAASDRAAIMAGYRGLRDLFHSAELSPYTTQELFPGDEVSNDNEADLWAAIQEASRSWHHPVGTTALGTVLDANWRVKGLKGLRVVGASSAPTIPTCPIQAAVYAMSYRAALDIADADHLSCA</sequence>
<dbReference type="OrthoDB" id="269227at2759"/>
<dbReference type="InterPro" id="IPR007867">
    <property type="entry name" value="GMC_OxRtase_C"/>
</dbReference>
<dbReference type="PROSITE" id="PS00624">
    <property type="entry name" value="GMC_OXRED_2"/>
    <property type="match status" value="1"/>
</dbReference>
<evidence type="ECO:0000313" key="4">
    <source>
        <dbReference type="EMBL" id="EMR67239.1"/>
    </source>
</evidence>
<dbReference type="Proteomes" id="UP000012174">
    <property type="component" value="Unassembled WGS sequence"/>
</dbReference>
<dbReference type="KEGG" id="ela:UCREL1_5768"/>
<keyword evidence="2" id="KW-0285">Flavoprotein</keyword>
<accession>M7SLI2</accession>
<keyword evidence="2" id="KW-0274">FAD</keyword>
<protein>
    <submittedName>
        <fullName evidence="4">Putative glucose-methanol-choline oxidoreductase protein</fullName>
    </submittedName>
</protein>
<feature type="domain" description="Glucose-methanol-choline oxidoreductase N-terminal" evidence="3">
    <location>
        <begin position="146"/>
        <end position="160"/>
    </location>
</feature>
<dbReference type="PANTHER" id="PTHR11552">
    <property type="entry name" value="GLUCOSE-METHANOL-CHOLINE GMC OXIDOREDUCTASE"/>
    <property type="match status" value="1"/>
</dbReference>
<dbReference type="InterPro" id="IPR000172">
    <property type="entry name" value="GMC_OxRdtase_N"/>
</dbReference>
<proteinExistence type="inferred from homology"/>
<reference evidence="5" key="1">
    <citation type="journal article" date="2013" name="Genome Announc.">
        <title>Draft genome sequence of the grapevine dieback fungus Eutypa lata UCR-EL1.</title>
        <authorList>
            <person name="Blanco-Ulate B."/>
            <person name="Rolshausen P.E."/>
            <person name="Cantu D."/>
        </authorList>
    </citation>
    <scope>NUCLEOTIDE SEQUENCE [LARGE SCALE GENOMIC DNA]</scope>
    <source>
        <strain evidence="5">UCR-EL1</strain>
    </source>
</reference>
<dbReference type="PIRSF" id="PIRSF000137">
    <property type="entry name" value="Alcohol_oxidase"/>
    <property type="match status" value="1"/>
</dbReference>
<dbReference type="InterPro" id="IPR012132">
    <property type="entry name" value="GMC_OxRdtase"/>
</dbReference>
<evidence type="ECO:0000313" key="5">
    <source>
        <dbReference type="Proteomes" id="UP000012174"/>
    </source>
</evidence>
<dbReference type="PANTHER" id="PTHR11552:SF111">
    <property type="entry name" value="GLUCOSE-METHANOL-CHOLINE OXIDOREDUCTASE N-TERMINAL DOMAIN-CONTAINING PROTEIN"/>
    <property type="match status" value="1"/>
</dbReference>
<evidence type="ECO:0000256" key="2">
    <source>
        <dbReference type="PIRSR" id="PIRSR000137-2"/>
    </source>
</evidence>
<dbReference type="eggNOG" id="KOG1238">
    <property type="taxonomic scope" value="Eukaryota"/>
</dbReference>
<name>M7SLI2_EUTLA</name>
<dbReference type="OMA" id="DANWRVK"/>
<feature type="binding site" evidence="2">
    <location>
        <position position="110"/>
    </location>
    <ligand>
        <name>FAD</name>
        <dbReference type="ChEBI" id="CHEBI:57692"/>
    </ligand>
</feature>
<dbReference type="Gene3D" id="3.50.50.60">
    <property type="entry name" value="FAD/NAD(P)-binding domain"/>
    <property type="match status" value="1"/>
</dbReference>
<dbReference type="Gene3D" id="3.30.560.10">
    <property type="entry name" value="Glucose Oxidase, domain 3"/>
    <property type="match status" value="1"/>
</dbReference>
<dbReference type="SUPFAM" id="SSF51905">
    <property type="entry name" value="FAD/NAD(P)-binding domain"/>
    <property type="match status" value="1"/>
</dbReference>
<dbReference type="SUPFAM" id="SSF54373">
    <property type="entry name" value="FAD-linked reductases, C-terminal domain"/>
    <property type="match status" value="1"/>
</dbReference>
<dbReference type="Pfam" id="PF00732">
    <property type="entry name" value="GMC_oxred_N"/>
    <property type="match status" value="1"/>
</dbReference>
<comment type="similarity">
    <text evidence="1">Belongs to the GMC oxidoreductase family.</text>
</comment>
<comment type="cofactor">
    <cofactor evidence="2">
        <name>FAD</name>
        <dbReference type="ChEBI" id="CHEBI:57692"/>
    </cofactor>
</comment>
<dbReference type="AlphaFoldDB" id="M7SLI2"/>
<dbReference type="GO" id="GO:0016614">
    <property type="term" value="F:oxidoreductase activity, acting on CH-OH group of donors"/>
    <property type="evidence" value="ECO:0007669"/>
    <property type="project" value="InterPro"/>
</dbReference>
<gene>
    <name evidence="4" type="ORF">UCREL1_5768</name>
</gene>